<dbReference type="InterPro" id="IPR023393">
    <property type="entry name" value="START-like_dom_sf"/>
</dbReference>
<proteinExistence type="predicted"/>
<reference evidence="2" key="1">
    <citation type="submission" date="2016-05" db="EMBL/GenBank/DDBJ databases">
        <authorList>
            <person name="Wang W."/>
            <person name="Zhu L."/>
        </authorList>
    </citation>
    <scope>NUCLEOTIDE SEQUENCE [LARGE SCALE GENOMIC DNA]</scope>
    <source>
        <strain evidence="2">W-2</strain>
    </source>
</reference>
<dbReference type="PANTHER" id="PTHR38588:SF1">
    <property type="entry name" value="BLL0334 PROTEIN"/>
    <property type="match status" value="1"/>
</dbReference>
<gene>
    <name evidence="1" type="ORF">A7K69_04055</name>
</gene>
<comment type="caution">
    <text evidence="1">The sequence shown here is derived from an EMBL/GenBank/DDBJ whole genome shotgun (WGS) entry which is preliminary data.</text>
</comment>
<accession>A0A1B7KU83</accession>
<name>A0A1B7KU83_PARTM</name>
<dbReference type="AlphaFoldDB" id="A0A1B7KU83"/>
<dbReference type="Proteomes" id="UP000078290">
    <property type="component" value="Unassembled WGS sequence"/>
</dbReference>
<evidence type="ECO:0000313" key="2">
    <source>
        <dbReference type="Proteomes" id="UP000078290"/>
    </source>
</evidence>
<protein>
    <submittedName>
        <fullName evidence="1">Carbon monoxide dehydrogenase</fullName>
    </submittedName>
</protein>
<evidence type="ECO:0000313" key="1">
    <source>
        <dbReference type="EMBL" id="OAT73619.1"/>
    </source>
</evidence>
<dbReference type="EMBL" id="LXMA01000012">
    <property type="protein sequence ID" value="OAT73619.1"/>
    <property type="molecule type" value="Genomic_DNA"/>
</dbReference>
<dbReference type="Gene3D" id="3.30.530.20">
    <property type="match status" value="1"/>
</dbReference>
<organism evidence="1 2">
    <name type="scientific">Parageobacillus thermoglucosidasius</name>
    <name type="common">Geobacillus thermoglucosidasius</name>
    <dbReference type="NCBI Taxonomy" id="1426"/>
    <lineage>
        <taxon>Bacteria</taxon>
        <taxon>Bacillati</taxon>
        <taxon>Bacillota</taxon>
        <taxon>Bacilli</taxon>
        <taxon>Bacillales</taxon>
        <taxon>Anoxybacillaceae</taxon>
        <taxon>Parageobacillus</taxon>
    </lineage>
</organism>
<dbReference type="CDD" id="cd05018">
    <property type="entry name" value="CoxG"/>
    <property type="match status" value="1"/>
</dbReference>
<dbReference type="InterPro" id="IPR010419">
    <property type="entry name" value="CO_DH_gsu"/>
</dbReference>
<dbReference type="SUPFAM" id="SSF55961">
    <property type="entry name" value="Bet v1-like"/>
    <property type="match status" value="1"/>
</dbReference>
<dbReference type="Pfam" id="PF06240">
    <property type="entry name" value="COXG"/>
    <property type="match status" value="1"/>
</dbReference>
<dbReference type="PANTHER" id="PTHR38588">
    <property type="entry name" value="BLL0334 PROTEIN"/>
    <property type="match status" value="1"/>
</dbReference>
<sequence length="153" mass="16451">MSMNGSGKVALNAGIEKAWDVLLNPQALKNCIMGCTKLETVGENKYEAVLSIGIAAVKGKYESTIEIADIQKPNHYKLIVKGEGGPGSVEATGVVDLIPIDENTTELQYTYDAEVGGKVAMVGQRMLNGVAKLIIQDFFKKFNKELAKSEQSA</sequence>